<dbReference type="Pfam" id="PF01368">
    <property type="entry name" value="DHH"/>
    <property type="match status" value="1"/>
</dbReference>
<dbReference type="InterPro" id="IPR038763">
    <property type="entry name" value="DHH_sf"/>
</dbReference>
<organism evidence="2 3">
    <name type="scientific">Candidatus Berkelbacteria bacterium CG_4_10_14_0_2_um_filter_35_9_33_12</name>
    <dbReference type="NCBI Taxonomy" id="1974499"/>
    <lineage>
        <taxon>Bacteria</taxon>
        <taxon>Candidatus Berkelbacteria</taxon>
    </lineage>
</organism>
<gene>
    <name evidence="2" type="ORF">COX60_01975</name>
</gene>
<dbReference type="Proteomes" id="UP000230137">
    <property type="component" value="Unassembled WGS sequence"/>
</dbReference>
<evidence type="ECO:0000313" key="3">
    <source>
        <dbReference type="Proteomes" id="UP000230137"/>
    </source>
</evidence>
<dbReference type="EMBL" id="PFQF01000030">
    <property type="protein sequence ID" value="PJA20345.1"/>
    <property type="molecule type" value="Genomic_DNA"/>
</dbReference>
<protein>
    <recommendedName>
        <fullName evidence="1">DDH domain-containing protein</fullName>
    </recommendedName>
</protein>
<dbReference type="Gene3D" id="3.90.1640.10">
    <property type="entry name" value="inorganic pyrophosphatase (n-terminal core)"/>
    <property type="match status" value="2"/>
</dbReference>
<proteinExistence type="predicted"/>
<dbReference type="InterPro" id="IPR001667">
    <property type="entry name" value="DDH_dom"/>
</dbReference>
<sequence>MEHNPKSQIISLINNSKSILLVTHKQMDGDAIGSILALKEVLEKIDKKVEALVANDLPSNLTYLNDYTTLKNQVVIQKDFIINLDIGDLKIEKLGYKKSPDGKHLSIVITPNSGELKTSDISFSESGSKYNLVIILGSPDLESLGNIYNHYSQLFFETPTVQIDHHSFNENYAKINFVDITACSTCEMLVSLIEAIESSNSTKIFSKSIATALLTGIIGKTNSFQNLSTTPKSLTVAAQLVALGADKDKIILNLFKSKSVSTLKLWGRILNNLEEEDNFVWAKVSQTDLEETNSHPSQINAVIDNLLKTVSDFNFVVLISETTEQDMQVEIRSLTPNFDSLALASHFGGNGNNQGASFIYPIHSDFKEESQRVVKKIEDFNNQK</sequence>
<reference evidence="3" key="1">
    <citation type="submission" date="2017-09" db="EMBL/GenBank/DDBJ databases">
        <title>Depth-based differentiation of microbial function through sediment-hosted aquifers and enrichment of novel symbionts in the deep terrestrial subsurface.</title>
        <authorList>
            <person name="Probst A.J."/>
            <person name="Ladd B."/>
            <person name="Jarett J.K."/>
            <person name="Geller-Mcgrath D.E."/>
            <person name="Sieber C.M.K."/>
            <person name="Emerson J.B."/>
            <person name="Anantharaman K."/>
            <person name="Thomas B.C."/>
            <person name="Malmstrom R."/>
            <person name="Stieglmeier M."/>
            <person name="Klingl A."/>
            <person name="Woyke T."/>
            <person name="Ryan C.M."/>
            <person name="Banfield J.F."/>
        </authorList>
    </citation>
    <scope>NUCLEOTIDE SEQUENCE [LARGE SCALE GENOMIC DNA]</scope>
</reference>
<dbReference type="PANTHER" id="PTHR47618:SF1">
    <property type="entry name" value="BIFUNCTIONAL OLIGORIBONUCLEASE AND PAP PHOSPHATASE NRNA"/>
    <property type="match status" value="1"/>
</dbReference>
<name>A0A2M7W4S2_9BACT</name>
<feature type="domain" description="DDH" evidence="1">
    <location>
        <begin position="19"/>
        <end position="217"/>
    </location>
</feature>
<evidence type="ECO:0000259" key="1">
    <source>
        <dbReference type="Pfam" id="PF01368"/>
    </source>
</evidence>
<evidence type="ECO:0000313" key="2">
    <source>
        <dbReference type="EMBL" id="PJA20345.1"/>
    </source>
</evidence>
<dbReference type="InterPro" id="IPR051319">
    <property type="entry name" value="Oligoribo/pAp-PDE_c-di-AMP_PDE"/>
</dbReference>
<comment type="caution">
    <text evidence="2">The sequence shown here is derived from an EMBL/GenBank/DDBJ whole genome shotgun (WGS) entry which is preliminary data.</text>
</comment>
<dbReference type="SUPFAM" id="SSF64182">
    <property type="entry name" value="DHH phosphoesterases"/>
    <property type="match status" value="1"/>
</dbReference>
<dbReference type="AlphaFoldDB" id="A0A2M7W4S2"/>
<accession>A0A2M7W4S2</accession>
<dbReference type="Gene3D" id="3.10.310.30">
    <property type="match status" value="1"/>
</dbReference>
<dbReference type="PANTHER" id="PTHR47618">
    <property type="entry name" value="BIFUNCTIONAL OLIGORIBONUCLEASE AND PAP PHOSPHATASE NRNA"/>
    <property type="match status" value="1"/>
</dbReference>